<feature type="domain" description="Nephrocystin 3-like N-terminal" evidence="2">
    <location>
        <begin position="208"/>
        <end position="368"/>
    </location>
</feature>
<dbReference type="SUPFAM" id="SSF52540">
    <property type="entry name" value="P-loop containing nucleoside triphosphate hydrolases"/>
    <property type="match status" value="1"/>
</dbReference>
<protein>
    <recommendedName>
        <fullName evidence="2">Nephrocystin 3-like N-terminal domain-containing protein</fullName>
    </recommendedName>
</protein>
<dbReference type="InParanoid" id="A0A074YMS7"/>
<dbReference type="RefSeq" id="XP_013344003.1">
    <property type="nucleotide sequence ID" value="XM_013488549.1"/>
</dbReference>
<gene>
    <name evidence="3" type="ORF">AUEXF2481DRAFT_218202</name>
</gene>
<keyword evidence="1" id="KW-0677">Repeat</keyword>
<organism evidence="3 4">
    <name type="scientific">Aureobasidium subglaciale (strain EXF-2481)</name>
    <name type="common">Aureobasidium pullulans var. subglaciale</name>
    <dbReference type="NCBI Taxonomy" id="1043005"/>
    <lineage>
        <taxon>Eukaryota</taxon>
        <taxon>Fungi</taxon>
        <taxon>Dikarya</taxon>
        <taxon>Ascomycota</taxon>
        <taxon>Pezizomycotina</taxon>
        <taxon>Dothideomycetes</taxon>
        <taxon>Dothideomycetidae</taxon>
        <taxon>Dothideales</taxon>
        <taxon>Saccotheciaceae</taxon>
        <taxon>Aureobasidium</taxon>
    </lineage>
</organism>
<dbReference type="HOGENOM" id="CLU_681491_0_0_1"/>
<evidence type="ECO:0000256" key="1">
    <source>
        <dbReference type="ARBA" id="ARBA00022737"/>
    </source>
</evidence>
<dbReference type="GeneID" id="25362593"/>
<dbReference type="OMA" id="RWKNGSN"/>
<proteinExistence type="predicted"/>
<dbReference type="AlphaFoldDB" id="A0A074YMS7"/>
<keyword evidence="4" id="KW-1185">Reference proteome</keyword>
<evidence type="ECO:0000259" key="2">
    <source>
        <dbReference type="Pfam" id="PF24883"/>
    </source>
</evidence>
<sequence>MDLGTAVGVVSLGIQVLQGVIDYYGAYQDYGDDIASFCTSSSALLNTLQLLQLQLERKDFVFSASRVHILASVQQCNGGVTKLKRKLNKIKDQPIPAKSDLFTKVKHHAVNQLRRVSYPFKCSTLARLREIIQDLRDNLALALQALGLDTADQHAKTLATVDLKVDEVITKLERLNKRIIDDEMKEWLSPTNSSPYLQAKLKQWSPHTAAWLLQGKLFSDWVRKSGSIWLTGMPGCGKSVICSAAIAMTERQCTASKRSLIAYHFFTFTDAKTRTVDAMMRSLVHQLARQSGTFYNATNVLFDKCHEEGQPPTIPELFDLLTEALPYDAETYLFLDALDECDEQTELTDFIQMLQKESPNLHLFLTSRPHVVSAEVIKPGNHVQIDLASELDAINVDIERYVKQ</sequence>
<accession>A0A074YMS7</accession>
<dbReference type="Pfam" id="PF24883">
    <property type="entry name" value="NPHP3_N"/>
    <property type="match status" value="1"/>
</dbReference>
<dbReference type="InterPro" id="IPR056884">
    <property type="entry name" value="NPHP3-like_N"/>
</dbReference>
<dbReference type="OrthoDB" id="1577640at2759"/>
<name>A0A074YMS7_AURSE</name>
<dbReference type="Proteomes" id="UP000030641">
    <property type="component" value="Unassembled WGS sequence"/>
</dbReference>
<reference evidence="3 4" key="1">
    <citation type="journal article" date="2014" name="BMC Genomics">
        <title>Genome sequencing of four Aureobasidium pullulans varieties: biotechnological potential, stress tolerance, and description of new species.</title>
        <authorList>
            <person name="Gostin Ar C."/>
            <person name="Ohm R.A."/>
            <person name="Kogej T."/>
            <person name="Sonjak S."/>
            <person name="Turk M."/>
            <person name="Zajc J."/>
            <person name="Zalar P."/>
            <person name="Grube M."/>
            <person name="Sun H."/>
            <person name="Han J."/>
            <person name="Sharma A."/>
            <person name="Chiniquy J."/>
            <person name="Ngan C.Y."/>
            <person name="Lipzen A."/>
            <person name="Barry K."/>
            <person name="Grigoriev I.V."/>
            <person name="Gunde-Cimerman N."/>
        </authorList>
    </citation>
    <scope>NUCLEOTIDE SEQUENCE [LARGE SCALE GENOMIC DNA]</scope>
    <source>
        <strain evidence="3 4">EXF-2481</strain>
    </source>
</reference>
<dbReference type="STRING" id="1043005.A0A074YMS7"/>
<evidence type="ECO:0000313" key="3">
    <source>
        <dbReference type="EMBL" id="KEQ95417.1"/>
    </source>
</evidence>
<dbReference type="PANTHER" id="PTHR10039:SF16">
    <property type="entry name" value="GPI INOSITOL-DEACYLASE"/>
    <property type="match status" value="1"/>
</dbReference>
<dbReference type="Gene3D" id="3.40.50.300">
    <property type="entry name" value="P-loop containing nucleotide triphosphate hydrolases"/>
    <property type="match status" value="1"/>
</dbReference>
<evidence type="ECO:0000313" key="4">
    <source>
        <dbReference type="Proteomes" id="UP000030641"/>
    </source>
</evidence>
<dbReference type="InterPro" id="IPR027417">
    <property type="entry name" value="P-loop_NTPase"/>
</dbReference>
<dbReference type="PANTHER" id="PTHR10039">
    <property type="entry name" value="AMELOGENIN"/>
    <property type="match status" value="1"/>
</dbReference>
<dbReference type="EMBL" id="KL584759">
    <property type="protein sequence ID" value="KEQ95417.1"/>
    <property type="molecule type" value="Genomic_DNA"/>
</dbReference>